<keyword evidence="2" id="KW-0378">Hydrolase</keyword>
<dbReference type="PANTHER" id="PTHR34385:SF1">
    <property type="entry name" value="PEPTIDOGLYCAN L-ALANYL-D-GLUTAMATE ENDOPEPTIDASE CWLK"/>
    <property type="match status" value="1"/>
</dbReference>
<keyword evidence="2" id="KW-0121">Carboxypeptidase</keyword>
<dbReference type="SUPFAM" id="SSF55166">
    <property type="entry name" value="Hedgehog/DD-peptidase"/>
    <property type="match status" value="1"/>
</dbReference>
<evidence type="ECO:0000259" key="1">
    <source>
        <dbReference type="Pfam" id="PF02557"/>
    </source>
</evidence>
<dbReference type="GO" id="GO:0004180">
    <property type="term" value="F:carboxypeptidase activity"/>
    <property type="evidence" value="ECO:0007669"/>
    <property type="project" value="UniProtKB-KW"/>
</dbReference>
<dbReference type="InterPro" id="IPR009045">
    <property type="entry name" value="Zn_M74/Hedgehog-like"/>
</dbReference>
<name>A0A502G078_9SPHN</name>
<dbReference type="Proteomes" id="UP000319931">
    <property type="component" value="Unassembled WGS sequence"/>
</dbReference>
<protein>
    <submittedName>
        <fullName evidence="2">D-alanyl-D-alanine carboxypeptidase family protein</fullName>
    </submittedName>
</protein>
<dbReference type="InterPro" id="IPR003709">
    <property type="entry name" value="VanY-like_core_dom"/>
</dbReference>
<dbReference type="AlphaFoldDB" id="A0A502G078"/>
<keyword evidence="3" id="KW-1185">Reference proteome</keyword>
<dbReference type="GO" id="GO:0006508">
    <property type="term" value="P:proteolysis"/>
    <property type="evidence" value="ECO:0007669"/>
    <property type="project" value="InterPro"/>
</dbReference>
<reference evidence="2 3" key="1">
    <citation type="journal article" date="2019" name="Environ. Microbiol.">
        <title>Species interactions and distinct microbial communities in high Arctic permafrost affected cryosols are associated with the CH4 and CO2 gas fluxes.</title>
        <authorList>
            <person name="Altshuler I."/>
            <person name="Hamel J."/>
            <person name="Turney S."/>
            <person name="Magnuson E."/>
            <person name="Levesque R."/>
            <person name="Greer C."/>
            <person name="Whyte L.G."/>
        </authorList>
    </citation>
    <scope>NUCLEOTIDE SEQUENCE [LARGE SCALE GENOMIC DNA]</scope>
    <source>
        <strain evidence="2 3">E6.1</strain>
    </source>
</reference>
<evidence type="ECO:0000313" key="3">
    <source>
        <dbReference type="Proteomes" id="UP000319931"/>
    </source>
</evidence>
<dbReference type="RefSeq" id="WP_140849856.1">
    <property type="nucleotide sequence ID" value="NZ_RCZC01000002.1"/>
</dbReference>
<dbReference type="CDD" id="cd14852">
    <property type="entry name" value="LD-carboxypeptidase"/>
    <property type="match status" value="1"/>
</dbReference>
<keyword evidence="2" id="KW-0645">Protease</keyword>
<dbReference type="PANTHER" id="PTHR34385">
    <property type="entry name" value="D-ALANYL-D-ALANINE CARBOXYPEPTIDASE"/>
    <property type="match status" value="1"/>
</dbReference>
<dbReference type="InterPro" id="IPR058193">
    <property type="entry name" value="VanY/YodJ_core_dom"/>
</dbReference>
<organism evidence="2 3">
    <name type="scientific">Sphingomonas glacialis</name>
    <dbReference type="NCBI Taxonomy" id="658225"/>
    <lineage>
        <taxon>Bacteria</taxon>
        <taxon>Pseudomonadati</taxon>
        <taxon>Pseudomonadota</taxon>
        <taxon>Alphaproteobacteria</taxon>
        <taxon>Sphingomonadales</taxon>
        <taxon>Sphingomonadaceae</taxon>
        <taxon>Sphingomonas</taxon>
    </lineage>
</organism>
<accession>A0A502G078</accession>
<dbReference type="Pfam" id="PF02557">
    <property type="entry name" value="VanY"/>
    <property type="match status" value="1"/>
</dbReference>
<dbReference type="Gene3D" id="3.30.1380.10">
    <property type="match status" value="1"/>
</dbReference>
<sequence>MGIALALWAAPPTRAQIATPPPAPTSLPPGVYPGDLPAAMADGRMLGHLPYPEVARTELVAAPPGFAVGQPCLVHRDAAPDLTRMLTAATLTPGVGATLRGISCFRSIAHQRAVFCHNGRPGRCGDPAMRARSVGPPGFSEHATGYAIDFGIRPSAGCGDVNTCMATTPAGRWLITHAPEFGFELSFPMGNAQGVTWEPWHWRWVGANVNVMGAARARLAVARARATYPASPRVTDISDLWLKPPSVPPPVILPQLLPPPVIAPVERRRRKWFRL</sequence>
<dbReference type="InterPro" id="IPR052179">
    <property type="entry name" value="DD-CPase-like"/>
</dbReference>
<dbReference type="EMBL" id="RCZC01000002">
    <property type="protein sequence ID" value="TPG54706.1"/>
    <property type="molecule type" value="Genomic_DNA"/>
</dbReference>
<feature type="domain" description="D-alanyl-D-alanine carboxypeptidase-like core" evidence="1">
    <location>
        <begin position="74"/>
        <end position="206"/>
    </location>
</feature>
<comment type="caution">
    <text evidence="2">The sequence shown here is derived from an EMBL/GenBank/DDBJ whole genome shotgun (WGS) entry which is preliminary data.</text>
</comment>
<evidence type="ECO:0000313" key="2">
    <source>
        <dbReference type="EMBL" id="TPG54706.1"/>
    </source>
</evidence>
<proteinExistence type="predicted"/>
<dbReference type="OrthoDB" id="9792074at2"/>
<gene>
    <name evidence="2" type="ORF">EAH76_08755</name>
</gene>